<dbReference type="GO" id="GO:0016747">
    <property type="term" value="F:acyltransferase activity, transferring groups other than amino-acyl groups"/>
    <property type="evidence" value="ECO:0007669"/>
    <property type="project" value="InterPro"/>
</dbReference>
<protein>
    <recommendedName>
        <fullName evidence="1">N-acetyltransferase domain-containing protein</fullName>
    </recommendedName>
</protein>
<dbReference type="RefSeq" id="WP_065988707.1">
    <property type="nucleotide sequence ID" value="NZ_MDEN01000061.1"/>
</dbReference>
<comment type="caution">
    <text evidence="2">The sequence shown here is derived from an EMBL/GenBank/DDBJ whole genome shotgun (WGS) entry which is preliminary data.</text>
</comment>
<sequence length="164" mass="18510">MQFALTRHESLSPTQQRQLLEIELLPEQIRHVGDIHGGLHTLTARPVADRQGFVLLVDDIPRGFFVLKRRSLLPEWAREHAKVTTTLHALMVDKRFQGGGLGKQCLRALPALARDLWPDTAQLMLAVEAGNHPARQLYLALGWQALPERDPDHVSVERLMLLAL</sequence>
<dbReference type="Proteomes" id="UP000095143">
    <property type="component" value="Unassembled WGS sequence"/>
</dbReference>
<feature type="domain" description="N-acetyltransferase" evidence="1">
    <location>
        <begin position="6"/>
        <end position="164"/>
    </location>
</feature>
<evidence type="ECO:0000259" key="1">
    <source>
        <dbReference type="PROSITE" id="PS51186"/>
    </source>
</evidence>
<dbReference type="EMBL" id="MDEN01000061">
    <property type="protein sequence ID" value="OCX21304.1"/>
    <property type="molecule type" value="Genomic_DNA"/>
</dbReference>
<dbReference type="AlphaFoldDB" id="A0A1C2E2S8"/>
<accession>A0A1C2E2S8</accession>
<dbReference type="Gene3D" id="3.40.630.30">
    <property type="match status" value="1"/>
</dbReference>
<organism evidence="2 3">
    <name type="scientific">Pseudomonas graminis</name>
    <dbReference type="NCBI Taxonomy" id="158627"/>
    <lineage>
        <taxon>Bacteria</taxon>
        <taxon>Pseudomonadati</taxon>
        <taxon>Pseudomonadota</taxon>
        <taxon>Gammaproteobacteria</taxon>
        <taxon>Pseudomonadales</taxon>
        <taxon>Pseudomonadaceae</taxon>
        <taxon>Pseudomonas</taxon>
    </lineage>
</organism>
<dbReference type="InterPro" id="IPR016181">
    <property type="entry name" value="Acyl_CoA_acyltransferase"/>
</dbReference>
<dbReference type="InterPro" id="IPR000182">
    <property type="entry name" value="GNAT_dom"/>
</dbReference>
<dbReference type="Pfam" id="PF00583">
    <property type="entry name" value="Acetyltransf_1"/>
    <property type="match status" value="1"/>
</dbReference>
<gene>
    <name evidence="2" type="ORF">BBI10_11985</name>
</gene>
<reference evidence="2 3" key="1">
    <citation type="submission" date="2016-08" db="EMBL/GenBank/DDBJ databases">
        <title>Whole genome sequence of Pseudomonas graminis strain UASWS1507, a potential biological control agent for agriculture.</title>
        <authorList>
            <person name="Crovadore J."/>
            <person name="Calmin G."/>
            <person name="Chablais R."/>
            <person name="Cochard B."/>
            <person name="Lefort F."/>
        </authorList>
    </citation>
    <scope>NUCLEOTIDE SEQUENCE [LARGE SCALE GENOMIC DNA]</scope>
    <source>
        <strain evidence="2 3">UASWS1507</strain>
    </source>
</reference>
<dbReference type="PROSITE" id="PS51186">
    <property type="entry name" value="GNAT"/>
    <property type="match status" value="1"/>
</dbReference>
<dbReference type="CDD" id="cd04301">
    <property type="entry name" value="NAT_SF"/>
    <property type="match status" value="1"/>
</dbReference>
<evidence type="ECO:0000313" key="3">
    <source>
        <dbReference type="Proteomes" id="UP000095143"/>
    </source>
</evidence>
<name>A0A1C2E2S8_9PSED</name>
<evidence type="ECO:0000313" key="2">
    <source>
        <dbReference type="EMBL" id="OCX21304.1"/>
    </source>
</evidence>
<proteinExistence type="predicted"/>
<dbReference type="SUPFAM" id="SSF55729">
    <property type="entry name" value="Acyl-CoA N-acyltransferases (Nat)"/>
    <property type="match status" value="1"/>
</dbReference>